<accession>A0A5M8PP19</accession>
<organism evidence="2 3">
    <name type="scientific">Lasallia pustulata</name>
    <dbReference type="NCBI Taxonomy" id="136370"/>
    <lineage>
        <taxon>Eukaryota</taxon>
        <taxon>Fungi</taxon>
        <taxon>Dikarya</taxon>
        <taxon>Ascomycota</taxon>
        <taxon>Pezizomycotina</taxon>
        <taxon>Lecanoromycetes</taxon>
        <taxon>OSLEUM clade</taxon>
        <taxon>Umbilicariomycetidae</taxon>
        <taxon>Umbilicariales</taxon>
        <taxon>Umbilicariaceae</taxon>
        <taxon>Lasallia</taxon>
    </lineage>
</organism>
<evidence type="ECO:0000313" key="2">
    <source>
        <dbReference type="EMBL" id="KAA6410742.1"/>
    </source>
</evidence>
<proteinExistence type="predicted"/>
<dbReference type="OrthoDB" id="5427453at2759"/>
<dbReference type="EMBL" id="VXIT01000008">
    <property type="protein sequence ID" value="KAA6410742.1"/>
    <property type="molecule type" value="Genomic_DNA"/>
</dbReference>
<sequence>MPGNMNQNSQPVRGNPWGATADARNDRNYSDRVRPLPLCHAALLVYTVAVFPFDAPSVHTCLYTLTVVRDQQVNSEPSNYQQSTRSTGDTAHRAWPSNSTTYQSGSTSNPSAMHNMVAGNRTSDAQVYYAMQRWAEQTPKEQPWNGLKHTVPFNKKDGHENGN</sequence>
<protein>
    <submittedName>
        <fullName evidence="2">Uncharacterized protein</fullName>
    </submittedName>
</protein>
<dbReference type="Proteomes" id="UP000324767">
    <property type="component" value="Unassembled WGS sequence"/>
</dbReference>
<feature type="compositionally biased region" description="Polar residues" evidence="1">
    <location>
        <begin position="1"/>
        <end position="12"/>
    </location>
</feature>
<gene>
    <name evidence="2" type="ORF">FRX48_05052</name>
</gene>
<evidence type="ECO:0000256" key="1">
    <source>
        <dbReference type="SAM" id="MobiDB-lite"/>
    </source>
</evidence>
<feature type="compositionally biased region" description="Polar residues" evidence="1">
    <location>
        <begin position="96"/>
        <end position="112"/>
    </location>
</feature>
<evidence type="ECO:0000313" key="3">
    <source>
        <dbReference type="Proteomes" id="UP000324767"/>
    </source>
</evidence>
<feature type="region of interest" description="Disordered" evidence="1">
    <location>
        <begin position="139"/>
        <end position="163"/>
    </location>
</feature>
<feature type="compositionally biased region" description="Basic and acidic residues" evidence="1">
    <location>
        <begin position="154"/>
        <end position="163"/>
    </location>
</feature>
<feature type="region of interest" description="Disordered" evidence="1">
    <location>
        <begin position="1"/>
        <end position="23"/>
    </location>
</feature>
<comment type="caution">
    <text evidence="2">The sequence shown here is derived from an EMBL/GenBank/DDBJ whole genome shotgun (WGS) entry which is preliminary data.</text>
</comment>
<reference evidence="2 3" key="1">
    <citation type="submission" date="2019-09" db="EMBL/GenBank/DDBJ databases">
        <title>The hologenome of the rock-dwelling lichen Lasallia pustulata.</title>
        <authorList>
            <person name="Greshake Tzovaras B."/>
            <person name="Segers F."/>
            <person name="Bicker A."/>
            <person name="Dal Grande F."/>
            <person name="Otte J."/>
            <person name="Hankeln T."/>
            <person name="Schmitt I."/>
            <person name="Ebersberger I."/>
        </authorList>
    </citation>
    <scope>NUCLEOTIDE SEQUENCE [LARGE SCALE GENOMIC DNA]</scope>
    <source>
        <strain evidence="2">A1-1</strain>
    </source>
</reference>
<name>A0A5M8PP19_9LECA</name>
<dbReference type="AlphaFoldDB" id="A0A5M8PP19"/>
<feature type="region of interest" description="Disordered" evidence="1">
    <location>
        <begin position="73"/>
        <end position="116"/>
    </location>
</feature>
<feature type="compositionally biased region" description="Polar residues" evidence="1">
    <location>
        <begin position="73"/>
        <end position="89"/>
    </location>
</feature>